<evidence type="ECO:0008006" key="3">
    <source>
        <dbReference type="Google" id="ProtNLM"/>
    </source>
</evidence>
<evidence type="ECO:0000313" key="1">
    <source>
        <dbReference type="EMBL" id="GAA6196669.1"/>
    </source>
</evidence>
<protein>
    <recommendedName>
        <fullName evidence="3">Phage regulatory protein CII (CP76)</fullName>
    </recommendedName>
</protein>
<comment type="caution">
    <text evidence="1">The sequence shown here is derived from an EMBL/GenBank/DDBJ whole genome shotgun (WGS) entry which is preliminary data.</text>
</comment>
<dbReference type="RefSeq" id="WP_348292901.1">
    <property type="nucleotide sequence ID" value="NZ_BAABWU010000007.1"/>
</dbReference>
<evidence type="ECO:0000313" key="2">
    <source>
        <dbReference type="Proteomes" id="UP001441944"/>
    </source>
</evidence>
<reference evidence="1 2" key="1">
    <citation type="submission" date="2024-04" db="EMBL/GenBank/DDBJ databases">
        <title>Draft genome sequence of Pseudophaeobacter arcticus NBRC 116598.</title>
        <authorList>
            <person name="Miyakawa T."/>
            <person name="Kusuya Y."/>
            <person name="Miura T."/>
        </authorList>
    </citation>
    <scope>NUCLEOTIDE SEQUENCE [LARGE SCALE GENOMIC DNA]</scope>
    <source>
        <strain evidence="1 2">SU-CL00105</strain>
    </source>
</reference>
<sequence>MADMRALVNAQMAAMIDGCFGCLDAAAETINARTGLSVNKGTLSKRLSGQYGWPIDEVAALEDAAGRHPVTRVIARRLNPDERTARGSILAQAGAISKETGEAVNAILAAQQSASSKDWAAAAAEIDEAVQALRTARSFAEAHIRESGNG</sequence>
<proteinExistence type="predicted"/>
<dbReference type="EMBL" id="BAABWU010000007">
    <property type="protein sequence ID" value="GAA6196669.1"/>
    <property type="molecule type" value="Genomic_DNA"/>
</dbReference>
<name>A0ABQ0ALD5_9RHOB</name>
<keyword evidence="2" id="KW-1185">Reference proteome</keyword>
<organism evidence="1 2">
    <name type="scientific">Pseudophaeobacter arcticus</name>
    <dbReference type="NCBI Taxonomy" id="385492"/>
    <lineage>
        <taxon>Bacteria</taxon>
        <taxon>Pseudomonadati</taxon>
        <taxon>Pseudomonadota</taxon>
        <taxon>Alphaproteobacteria</taxon>
        <taxon>Rhodobacterales</taxon>
        <taxon>Paracoccaceae</taxon>
        <taxon>Pseudophaeobacter</taxon>
    </lineage>
</organism>
<accession>A0ABQ0ALD5</accession>
<gene>
    <name evidence="1" type="ORF">NBRC116598_21130</name>
</gene>
<dbReference type="Proteomes" id="UP001441944">
    <property type="component" value="Unassembled WGS sequence"/>
</dbReference>